<organism evidence="1 2">
    <name type="scientific">Candidatus Accumulibacter cognatus</name>
    <dbReference type="NCBI Taxonomy" id="2954383"/>
    <lineage>
        <taxon>Bacteria</taxon>
        <taxon>Pseudomonadati</taxon>
        <taxon>Pseudomonadota</taxon>
        <taxon>Betaproteobacteria</taxon>
        <taxon>Candidatus Accumulibacter</taxon>
    </lineage>
</organism>
<dbReference type="AlphaFoldDB" id="A0A080M6A7"/>
<sequence length="62" mass="7136">MHDTNRVKVRPELLRWARERAWLSIGARSISFLEFHAWESGGEDPIFLHLEADAKAMHPPVG</sequence>
<reference evidence="1" key="1">
    <citation type="submission" date="2014-02" db="EMBL/GenBank/DDBJ databases">
        <title>Expanding our view of genomic diversity in Candidatus Accumulibacter clades.</title>
        <authorList>
            <person name="Skennerton C.T."/>
            <person name="Barr J.J."/>
            <person name="Slater F.R."/>
            <person name="Bond P.L."/>
            <person name="Tyson G.W."/>
        </authorList>
    </citation>
    <scope>NUCLEOTIDE SEQUENCE [LARGE SCALE GENOMIC DNA]</scope>
</reference>
<name>A0A080M6A7_9PROT</name>
<gene>
    <name evidence="1" type="ORF">AW06_002431</name>
</gene>
<accession>A0A080M6A7</accession>
<dbReference type="Proteomes" id="UP000021315">
    <property type="component" value="Unassembled WGS sequence"/>
</dbReference>
<comment type="caution">
    <text evidence="1">The sequence shown here is derived from an EMBL/GenBank/DDBJ whole genome shotgun (WGS) entry which is preliminary data.</text>
</comment>
<dbReference type="EMBL" id="JDST02000053">
    <property type="protein sequence ID" value="KFB76521.1"/>
    <property type="molecule type" value="Genomic_DNA"/>
</dbReference>
<protein>
    <submittedName>
        <fullName evidence="1">Uncharacterized protein</fullName>
    </submittedName>
</protein>
<evidence type="ECO:0000313" key="2">
    <source>
        <dbReference type="Proteomes" id="UP000021315"/>
    </source>
</evidence>
<dbReference type="STRING" id="1453999.AW06_002431"/>
<evidence type="ECO:0000313" key="1">
    <source>
        <dbReference type="EMBL" id="KFB76521.1"/>
    </source>
</evidence>
<keyword evidence="2" id="KW-1185">Reference proteome</keyword>
<proteinExistence type="predicted"/>